<sequence length="542" mass="59134">MSAYPTMDQYNDAVQHPQTAFGDAVLKKAKIATNGMGLPIALGGGFALTYTAMAQDRKFAIRCFHKEAKGLEARYGHVDKGLRTAGGSYFVGFEYQPTGILVNGRRYPIVKMDWVEGDTLGSFLEDNYADKGRIERLRLQFIDVERFLRSKRLAHGDLQNGNVLVKSGLKLIDYDGIYVPTMATGQGAELGHKHFQHPKRSAADFGPDMDRFSFIVIDLSLRAIAHDPKLFSKYSNGENIILTANDFIDPGNSAAFADLEAVPALARDTTNLASICAAPVKGIPTLEDFLAARNIPAAAIMIRTPAEARAGKKEAAYVGAYEVVDATSFALLAKQVGNRIELVGKVTKVHAAKTKYSKPYCFVFFDNARQSVKLNIWSDGLAKLPDAPSQAWVGMWLSVQGLVDPAYTGRYGTSLSITITSNSQIRKITETEARHRLRSPSSSGSKVTDNRHILEGLGTLSRPGSSRSPGRTSTVPRPTRSPIPPQSRNQAVLNTIRQSTGSSSQPTTLRPHRPARQPKAEIPWGWIIFGAVALYAIIRALG</sequence>
<dbReference type="SUPFAM" id="SSF56112">
    <property type="entry name" value="Protein kinase-like (PK-like)"/>
    <property type="match status" value="1"/>
</dbReference>
<evidence type="ECO:0000256" key="1">
    <source>
        <dbReference type="SAM" id="MobiDB-lite"/>
    </source>
</evidence>
<dbReference type="InterPro" id="IPR011009">
    <property type="entry name" value="Kinase-like_dom_sf"/>
</dbReference>
<name>A0ABX0V008_9HYPH</name>
<keyword evidence="2" id="KW-0472">Membrane</keyword>
<dbReference type="Proteomes" id="UP001429580">
    <property type="component" value="Unassembled WGS sequence"/>
</dbReference>
<protein>
    <recommendedName>
        <fullName evidence="5">Protein kinase domain-containing protein</fullName>
    </recommendedName>
</protein>
<organism evidence="3 4">
    <name type="scientific">Pseudochelatococcus lubricantis</name>
    <dbReference type="NCBI Taxonomy" id="1538102"/>
    <lineage>
        <taxon>Bacteria</taxon>
        <taxon>Pseudomonadati</taxon>
        <taxon>Pseudomonadota</taxon>
        <taxon>Alphaproteobacteria</taxon>
        <taxon>Hyphomicrobiales</taxon>
        <taxon>Chelatococcaceae</taxon>
        <taxon>Pseudochelatococcus</taxon>
    </lineage>
</organism>
<keyword evidence="2" id="KW-0812">Transmembrane</keyword>
<keyword evidence="2" id="KW-1133">Transmembrane helix</keyword>
<feature type="transmembrane region" description="Helical" evidence="2">
    <location>
        <begin position="523"/>
        <end position="541"/>
    </location>
</feature>
<dbReference type="RefSeq" id="WP_166950311.1">
    <property type="nucleotide sequence ID" value="NZ_JAASQI010000003.1"/>
</dbReference>
<proteinExistence type="predicted"/>
<feature type="compositionally biased region" description="Polar residues" evidence="1">
    <location>
        <begin position="489"/>
        <end position="508"/>
    </location>
</feature>
<dbReference type="EMBL" id="JAASQI010000003">
    <property type="protein sequence ID" value="NIJ57560.1"/>
    <property type="molecule type" value="Genomic_DNA"/>
</dbReference>
<evidence type="ECO:0008006" key="5">
    <source>
        <dbReference type="Google" id="ProtNLM"/>
    </source>
</evidence>
<feature type="region of interest" description="Disordered" evidence="1">
    <location>
        <begin position="430"/>
        <end position="517"/>
    </location>
</feature>
<evidence type="ECO:0000313" key="4">
    <source>
        <dbReference type="Proteomes" id="UP001429580"/>
    </source>
</evidence>
<comment type="caution">
    <text evidence="3">The sequence shown here is derived from an EMBL/GenBank/DDBJ whole genome shotgun (WGS) entry which is preliminary data.</text>
</comment>
<evidence type="ECO:0000313" key="3">
    <source>
        <dbReference type="EMBL" id="NIJ57560.1"/>
    </source>
</evidence>
<reference evidence="3 4" key="1">
    <citation type="submission" date="2020-03" db="EMBL/GenBank/DDBJ databases">
        <title>Genomic Encyclopedia of Type Strains, Phase IV (KMG-IV): sequencing the most valuable type-strain genomes for metagenomic binning, comparative biology and taxonomic classification.</title>
        <authorList>
            <person name="Goeker M."/>
        </authorList>
    </citation>
    <scope>NUCLEOTIDE SEQUENCE [LARGE SCALE GENOMIC DNA]</scope>
    <source>
        <strain evidence="3 4">DSM 103870</strain>
    </source>
</reference>
<accession>A0ABX0V008</accession>
<feature type="compositionally biased region" description="Low complexity" evidence="1">
    <location>
        <begin position="456"/>
        <end position="478"/>
    </location>
</feature>
<evidence type="ECO:0000256" key="2">
    <source>
        <dbReference type="SAM" id="Phobius"/>
    </source>
</evidence>
<keyword evidence="4" id="KW-1185">Reference proteome</keyword>
<gene>
    <name evidence="3" type="ORF">FHS82_001396</name>
</gene>